<comment type="similarity">
    <text evidence="2 9">Belongs to the MGMT family.</text>
</comment>
<dbReference type="PROSITE" id="PS00374">
    <property type="entry name" value="MGMT"/>
    <property type="match status" value="1"/>
</dbReference>
<keyword evidence="6 9" id="KW-0227">DNA damage</keyword>
<evidence type="ECO:0000256" key="9">
    <source>
        <dbReference type="HAMAP-Rule" id="MF_00772"/>
    </source>
</evidence>
<evidence type="ECO:0000256" key="2">
    <source>
        <dbReference type="ARBA" id="ARBA00008711"/>
    </source>
</evidence>
<evidence type="ECO:0000256" key="3">
    <source>
        <dbReference type="ARBA" id="ARBA00022490"/>
    </source>
</evidence>
<reference evidence="12" key="1">
    <citation type="journal article" date="2022" name="Res Sq">
        <title>Evolution of multicellular longitudinally dividing oral cavity symbionts (Neisseriaceae).</title>
        <authorList>
            <person name="Nyongesa S."/>
            <person name="Weber P."/>
            <person name="Bernet E."/>
            <person name="Pullido F."/>
            <person name="Nieckarz M."/>
            <person name="Delaby M."/>
            <person name="Nieves C."/>
            <person name="Viehboeck T."/>
            <person name="Krause N."/>
            <person name="Rivera-Millot A."/>
            <person name="Nakamura A."/>
            <person name="Vischer N."/>
            <person name="VanNieuwenhze M."/>
            <person name="Brun Y."/>
            <person name="Cava F."/>
            <person name="Bulgheresi S."/>
            <person name="Veyrier F."/>
        </authorList>
    </citation>
    <scope>NUCLEOTIDE SEQUENCE</scope>
    <source>
        <strain evidence="12">17694</strain>
    </source>
</reference>
<dbReference type="NCBIfam" id="TIGR00589">
    <property type="entry name" value="ogt"/>
    <property type="match status" value="1"/>
</dbReference>
<comment type="catalytic activity">
    <reaction evidence="8 9">
        <text>a 6-O-methyl-2'-deoxyguanosine in DNA + L-cysteinyl-[protein] = S-methyl-L-cysteinyl-[protein] + a 2'-deoxyguanosine in DNA</text>
        <dbReference type="Rhea" id="RHEA:24000"/>
        <dbReference type="Rhea" id="RHEA-COMP:10131"/>
        <dbReference type="Rhea" id="RHEA-COMP:10132"/>
        <dbReference type="Rhea" id="RHEA-COMP:11367"/>
        <dbReference type="Rhea" id="RHEA-COMP:11368"/>
        <dbReference type="ChEBI" id="CHEBI:29950"/>
        <dbReference type="ChEBI" id="CHEBI:82612"/>
        <dbReference type="ChEBI" id="CHEBI:85445"/>
        <dbReference type="ChEBI" id="CHEBI:85448"/>
        <dbReference type="EC" id="2.1.1.63"/>
    </reaction>
</comment>
<gene>
    <name evidence="12" type="ORF">LVJ77_10695</name>
</gene>
<name>A0A8T9MSS5_9NEIS</name>
<dbReference type="GO" id="GO:0006307">
    <property type="term" value="P:DNA alkylation repair"/>
    <property type="evidence" value="ECO:0007669"/>
    <property type="project" value="UniProtKB-UniRule"/>
</dbReference>
<protein>
    <recommendedName>
        <fullName evidence="9">Methylated-DNA--protein-cysteine methyltransferase</fullName>
        <ecNumber evidence="9">2.1.1.63</ecNumber>
    </recommendedName>
    <alternativeName>
        <fullName evidence="9">6-O-methylguanine-DNA methyltransferase</fullName>
        <shortName evidence="9">MGMT</shortName>
    </alternativeName>
    <alternativeName>
        <fullName evidence="9">O-6-methylguanine-DNA-alkyltransferase</fullName>
    </alternativeName>
</protein>
<dbReference type="EC" id="2.1.1.63" evidence="9"/>
<dbReference type="RefSeq" id="WP_034335291.1">
    <property type="nucleotide sequence ID" value="NZ_CP091521.1"/>
</dbReference>
<dbReference type="AlphaFoldDB" id="A0A8T9MSS5"/>
<evidence type="ECO:0000256" key="6">
    <source>
        <dbReference type="ARBA" id="ARBA00022763"/>
    </source>
</evidence>
<evidence type="ECO:0000256" key="5">
    <source>
        <dbReference type="ARBA" id="ARBA00022679"/>
    </source>
</evidence>
<sequence length="173" mass="18842">MNETPLASARLHTPLGGMTAVYAPQGLCLLAFDDDRHSHTALAAWQHRLLDGRGDARFAVLQQALDAYFAGQRRHFRDIATAPAGTPFQRAAWRALCDIPYGHTRSYAEQARALDKPRAVRAVAAANSRNPVSLLIPCHRVIGSNGKLTGYAGGLWRKQALLALERGASLSKF</sequence>
<dbReference type="FunFam" id="1.10.10.10:FF:000214">
    <property type="entry name" value="Methylated-DNA--protein-cysteine methyltransferase"/>
    <property type="match status" value="1"/>
</dbReference>
<dbReference type="GO" id="GO:0032259">
    <property type="term" value="P:methylation"/>
    <property type="evidence" value="ECO:0007669"/>
    <property type="project" value="UniProtKB-KW"/>
</dbReference>
<dbReference type="InterPro" id="IPR014048">
    <property type="entry name" value="MethylDNA_cys_MeTrfase_DNA-bd"/>
</dbReference>
<accession>A0A8T9MSS5</accession>
<keyword evidence="4 9" id="KW-0489">Methyltransferase</keyword>
<dbReference type="InterPro" id="IPR036388">
    <property type="entry name" value="WH-like_DNA-bd_sf"/>
</dbReference>
<keyword evidence="5 9" id="KW-0808">Transferase</keyword>
<keyword evidence="3 9" id="KW-0963">Cytoplasm</keyword>
<keyword evidence="13" id="KW-1185">Reference proteome</keyword>
<evidence type="ECO:0000256" key="7">
    <source>
        <dbReference type="ARBA" id="ARBA00023204"/>
    </source>
</evidence>
<dbReference type="Gene3D" id="1.10.10.10">
    <property type="entry name" value="Winged helix-like DNA-binding domain superfamily/Winged helix DNA-binding domain"/>
    <property type="match status" value="1"/>
</dbReference>
<dbReference type="InterPro" id="IPR036631">
    <property type="entry name" value="MGMT_N_sf"/>
</dbReference>
<comment type="function">
    <text evidence="9">Involved in the cellular defense against the biological effects of O6-methylguanine (O6-MeG) and O4-methylthymine (O4-MeT) in DNA. Repairs the methylated nucleobase in DNA by stoichiometrically transferring the methyl group to a cysteine residue in the enzyme. This is a suicide reaction: the enzyme is irreversibly inactivated.</text>
</comment>
<proteinExistence type="inferred from homology"/>
<dbReference type="PANTHER" id="PTHR10815:SF5">
    <property type="entry name" value="METHYLATED-DNA--PROTEIN-CYSTEINE METHYLTRANSFERASE"/>
    <property type="match status" value="1"/>
</dbReference>
<dbReference type="SUPFAM" id="SSF53155">
    <property type="entry name" value="Methylated DNA-protein cysteine methyltransferase domain"/>
    <property type="match status" value="1"/>
</dbReference>
<dbReference type="InterPro" id="IPR008332">
    <property type="entry name" value="MethylG_MeTrfase_N"/>
</dbReference>
<dbReference type="CDD" id="cd06445">
    <property type="entry name" value="ATase"/>
    <property type="match status" value="1"/>
</dbReference>
<comment type="subcellular location">
    <subcellularLocation>
        <location evidence="9">Cytoplasm</location>
    </subcellularLocation>
</comment>
<dbReference type="InterPro" id="IPR001497">
    <property type="entry name" value="MethylDNA_cys_MeTrfase_AS"/>
</dbReference>
<dbReference type="Gene3D" id="3.30.160.70">
    <property type="entry name" value="Methylated DNA-protein cysteine methyltransferase domain"/>
    <property type="match status" value="1"/>
</dbReference>
<comment type="miscellaneous">
    <text evidence="9">This enzyme catalyzes only one turnover and therefore is not strictly catalytic. According to one definition, an enzyme is a biocatalyst that acts repeatedly and over many reaction cycles.</text>
</comment>
<comment type="catalytic activity">
    <reaction evidence="1 9">
        <text>a 4-O-methyl-thymidine in DNA + L-cysteinyl-[protein] = a thymidine in DNA + S-methyl-L-cysteinyl-[protein]</text>
        <dbReference type="Rhea" id="RHEA:53428"/>
        <dbReference type="Rhea" id="RHEA-COMP:10131"/>
        <dbReference type="Rhea" id="RHEA-COMP:10132"/>
        <dbReference type="Rhea" id="RHEA-COMP:13555"/>
        <dbReference type="Rhea" id="RHEA-COMP:13556"/>
        <dbReference type="ChEBI" id="CHEBI:29950"/>
        <dbReference type="ChEBI" id="CHEBI:82612"/>
        <dbReference type="ChEBI" id="CHEBI:137386"/>
        <dbReference type="ChEBI" id="CHEBI:137387"/>
        <dbReference type="EC" id="2.1.1.63"/>
    </reaction>
</comment>
<dbReference type="Pfam" id="PF01035">
    <property type="entry name" value="DNA_binding_1"/>
    <property type="match status" value="1"/>
</dbReference>
<dbReference type="GO" id="GO:0005737">
    <property type="term" value="C:cytoplasm"/>
    <property type="evidence" value="ECO:0007669"/>
    <property type="project" value="UniProtKB-SubCell"/>
</dbReference>
<organism evidence="12 13">
    <name type="scientific">Conchiformibius kuhniae</name>
    <dbReference type="NCBI Taxonomy" id="211502"/>
    <lineage>
        <taxon>Bacteria</taxon>
        <taxon>Pseudomonadati</taxon>
        <taxon>Pseudomonadota</taxon>
        <taxon>Betaproteobacteria</taxon>
        <taxon>Neisseriales</taxon>
        <taxon>Neisseriaceae</taxon>
        <taxon>Conchiformibius</taxon>
    </lineage>
</organism>
<dbReference type="InterPro" id="IPR036217">
    <property type="entry name" value="MethylDNA_cys_MeTrfase_DNAb"/>
</dbReference>
<feature type="active site" description="Nucleophile; methyl group acceptor" evidence="9">
    <location>
        <position position="138"/>
    </location>
</feature>
<evidence type="ECO:0000256" key="1">
    <source>
        <dbReference type="ARBA" id="ARBA00001286"/>
    </source>
</evidence>
<evidence type="ECO:0000259" key="11">
    <source>
        <dbReference type="Pfam" id="PF02870"/>
    </source>
</evidence>
<dbReference type="SUPFAM" id="SSF46767">
    <property type="entry name" value="Methylated DNA-protein cysteine methyltransferase, C-terminal domain"/>
    <property type="match status" value="1"/>
</dbReference>
<dbReference type="KEGG" id="ckh:LVJ77_10695"/>
<dbReference type="EMBL" id="CP091521">
    <property type="protein sequence ID" value="UOP04657.1"/>
    <property type="molecule type" value="Genomic_DNA"/>
</dbReference>
<evidence type="ECO:0000256" key="4">
    <source>
        <dbReference type="ARBA" id="ARBA00022603"/>
    </source>
</evidence>
<feature type="domain" description="Methylguanine DNA methyltransferase ribonuclease-like" evidence="11">
    <location>
        <begin position="12"/>
        <end position="80"/>
    </location>
</feature>
<evidence type="ECO:0000313" key="12">
    <source>
        <dbReference type="EMBL" id="UOP04657.1"/>
    </source>
</evidence>
<reference evidence="12" key="2">
    <citation type="submission" date="2024-09" db="EMBL/GenBank/DDBJ databases">
        <authorList>
            <person name="Veyrier F.J."/>
        </authorList>
    </citation>
    <scope>NUCLEOTIDE SEQUENCE</scope>
    <source>
        <strain evidence="12">17694</strain>
    </source>
</reference>
<evidence type="ECO:0000259" key="10">
    <source>
        <dbReference type="Pfam" id="PF01035"/>
    </source>
</evidence>
<dbReference type="GO" id="GO:0003908">
    <property type="term" value="F:methylated-DNA-[protein]-cysteine S-methyltransferase activity"/>
    <property type="evidence" value="ECO:0007669"/>
    <property type="project" value="UniProtKB-UniRule"/>
</dbReference>
<feature type="domain" description="Methylated-DNA-[protein]-cysteine S-methyltransferase DNA binding" evidence="10">
    <location>
        <begin position="87"/>
        <end position="166"/>
    </location>
</feature>
<evidence type="ECO:0000256" key="8">
    <source>
        <dbReference type="ARBA" id="ARBA00049348"/>
    </source>
</evidence>
<dbReference type="PANTHER" id="PTHR10815">
    <property type="entry name" value="METHYLATED-DNA--PROTEIN-CYSTEINE METHYLTRANSFERASE"/>
    <property type="match status" value="1"/>
</dbReference>
<dbReference type="InterPro" id="IPR023546">
    <property type="entry name" value="MGMT"/>
</dbReference>
<dbReference type="HAMAP" id="MF_00772">
    <property type="entry name" value="OGT"/>
    <property type="match status" value="1"/>
</dbReference>
<keyword evidence="7 9" id="KW-0234">DNA repair</keyword>
<dbReference type="Pfam" id="PF02870">
    <property type="entry name" value="Methyltransf_1N"/>
    <property type="match status" value="1"/>
</dbReference>
<evidence type="ECO:0000313" key="13">
    <source>
        <dbReference type="Proteomes" id="UP000831534"/>
    </source>
</evidence>
<dbReference type="Proteomes" id="UP000831534">
    <property type="component" value="Chromosome"/>
</dbReference>